<reference evidence="3" key="1">
    <citation type="submission" date="2023-07" db="EMBL/GenBank/DDBJ databases">
        <authorList>
            <consortium name="AG Swart"/>
            <person name="Singh M."/>
            <person name="Singh A."/>
            <person name="Seah K."/>
            <person name="Emmerich C."/>
        </authorList>
    </citation>
    <scope>NUCLEOTIDE SEQUENCE</scope>
    <source>
        <strain evidence="3">DP1</strain>
    </source>
</reference>
<sequence>MLSRISGIKSKTHLIPRSIKMPQGYSHKFVQQKYSYPGGLNKMFLRSFSITPKYQDKTAEVLEIETDPHLYLNIHKNPYQQQVWASRLQIPEEFVSMYFTHIKKIMDAGGDRANSFNPAKFGKDTPKIVVAEYLKSVESELVNTFQKYGSQKGLTIEAFLKQEEIKNPKRNLTMPEPVEYQKEERSAYEKLQLEYEKDVFQVKLEAEVDSIMSDLLGTYKEQSRIMNPLIRDTYKSKSQDPKQAEVAEYIKIDRLLKSHSTLSADEIQDFLDVKGKRLSELDKKDEAYLEHQRQNKLMLSTIANIKIEQIFEKRVQLKNKLKMIEDLHKMYQLEENTTSSTVKPSTFRFFNNLEQTPNRPKHVAKIYRGKDKDLLRLETLILKLQNGQRDVQITDEINTILSKLTPSTVEELTLLMKYATVSNNDALALDSLESVIEKARIQNESGEVHSFLPVDFALFKDLFELFVRRDNFKALGVLINYAEERKLKITSLNLDPFKSSLEYYLNHNFKFSNLLVFMKYYVYRQECLFREFNLTPDKLRKLAPTEIAEYGSIMFPHNTLADMRDLFSYIVKRLTLRDTSKMNSNEVLSSNRVVDNHTKQDLMEKFVNYFTQYTVPFMDRSQLVNNFIRENDVADYYAGKFDEPNSLNSVIELSLNYGDRGIFTRFIQNHLENYKARNYGKLPPSYSKEAVAKYLKNLKDRVSSREIFQPSEKTNELLLSIMKEHGMVEEMRGLSGPLKNHYITEAICNLKSDGTPDFYSSQVQKLFKTKQEKESDLYIACTIKALLKEGDIDSALRVLDEGEKAQVDRKKAIEKYYTNVYDHCFGSESNDIHVDFFPDILKEREERIKRDIEKASQVSEYQRKLLQEKYKKIDIKANLPVSYTDFKEKHYGMMKTLKNNTQQMMLMKMIRAAVKDKDFKNIDQLFTYLMVNKEEETLRKGIRNKIEAYSKIYKSSSNLSTLKEANDPLKILFDYVKKPYDDLDTLTNKYFLLVPEVRKKLDSIRARKEVLHERVKHLIKEDDALFMSDHSQDMFKHLDLSELEDLGFDFENTEAKEAIQKIASQYDYLMSPITSLEKHYNFSEEQLTAARQARILSPLTSYKEILDFIRVKEGVNFEDRPEHLLAELKHIQKDDKASKEFFDKYNTDKLSGGVRKRHIDSLLLKLKKSYDTSENSRIAMEESTKNIFSDRLENYFSVEDEPGKTYFINHSTGERIEVDNTKLLEDHKYFTEIVAKLAQTEIDNKLFKNFKENSNEDKMLQAMMKSREFRKYYFFIRKFYYDKLEFLQRMNLLSQDMNGNFVFHHPSVNEYKDINFSKNDLKKLQKHVHKGETMINLIPGSPIDLQKADATQSSGKENAKSADGSVTIDIESSDKSAKGKAKGSSKESGSEKKKIHINSLENYSEFPSLETFMELAHFKKGQEEEAKEKYQEMVEIFSHKEPTIKEKLGEEFIKELAEEYENTKNLLHQDENGEKDPLFSKFQTPELEESLPPDQLSIREMIEKKDFQINTNTEPTLTSMELRNFNIFATHHFDISDFRDYFPEDEYQNLRKEFNAFAKGTTDKEKENFVRQKLLGHKIKRDAETEISEIVREMFQDNFEDYDRDIAPSKILGAFTPRSAVPMDGKFKKEKYFKRIYDEMFRDEMKREWLEFRQHKIDQYLTKNNLKAQHNIDLSIDFEALDDRTVKESIKKIAAVDHISSLIDTVESHSKDDVRVSKDHIAFEFFDTFSGDLVQKGSLADDFYKDLYGDDKYEEFLQEVEEAGSGEEDFEYEKPYTEYPLAANNKDIFELDHTSLTSPSAPKNDFGEAYEIGMKSLNERKENTLTPEKKAAQDFEYVGDESEPTNHKMDPTDLIYEKEDKKYKHEFHKQFNHFEEQAKKSDEFIRQNQKDPKEFMRYEKIYYSDDEYSMKDIDEDYWENHAELSLRPTETDPARRRAYETTLVTLKHQLEDCIREQKEESLEVALEMLNRIQNIELNHTHTLNSSEIDADSIEMADPEFRQKLNDEIKKLKYSLNDSTSPSYSHIKKLHRQGLVGDSEKTLQLPNASSKVLNEVVDQLDNICEELENKERTMIQLEQAYTNTLENSKTNTSLKRPHEKDLENEIFEAYLEYQRNLLKELDYGTGSNFESNKSDEHKIKVIRNVFGVMEPGRMANVGSDLIEFGISHNIPDAVRIGENLSGLNDEDVSEDLLNRLHRYKLQHADDMREAINTSGPMKSIIQRRKESLMTARDRSGYLPSNIEELRDKYGDKYNKWRLPSIYAVDHKKFGILGEIYGEERLEKFLR</sequence>
<evidence type="ECO:0000256" key="1">
    <source>
        <dbReference type="SAM" id="Coils"/>
    </source>
</evidence>
<evidence type="ECO:0000313" key="3">
    <source>
        <dbReference type="EMBL" id="CAI2370695.1"/>
    </source>
</evidence>
<name>A0AAD1USQ8_EUPCR</name>
<protein>
    <submittedName>
        <fullName evidence="3">Uncharacterized protein</fullName>
    </submittedName>
</protein>
<proteinExistence type="predicted"/>
<keyword evidence="4" id="KW-1185">Reference proteome</keyword>
<evidence type="ECO:0000256" key="2">
    <source>
        <dbReference type="SAM" id="MobiDB-lite"/>
    </source>
</evidence>
<gene>
    <name evidence="3" type="ORF">ECRASSUSDP1_LOCUS12013</name>
</gene>
<comment type="caution">
    <text evidence="3">The sequence shown here is derived from an EMBL/GenBank/DDBJ whole genome shotgun (WGS) entry which is preliminary data.</text>
</comment>
<dbReference type="EMBL" id="CAMPGE010011895">
    <property type="protein sequence ID" value="CAI2370695.1"/>
    <property type="molecule type" value="Genomic_DNA"/>
</dbReference>
<organism evidence="3 4">
    <name type="scientific">Euplotes crassus</name>
    <dbReference type="NCBI Taxonomy" id="5936"/>
    <lineage>
        <taxon>Eukaryota</taxon>
        <taxon>Sar</taxon>
        <taxon>Alveolata</taxon>
        <taxon>Ciliophora</taxon>
        <taxon>Intramacronucleata</taxon>
        <taxon>Spirotrichea</taxon>
        <taxon>Hypotrichia</taxon>
        <taxon>Euplotida</taxon>
        <taxon>Euplotidae</taxon>
        <taxon>Moneuplotes</taxon>
    </lineage>
</organism>
<accession>A0AAD1USQ8</accession>
<feature type="coiled-coil region" evidence="1">
    <location>
        <begin position="2049"/>
        <end position="2086"/>
    </location>
</feature>
<keyword evidence="1" id="KW-0175">Coiled coil</keyword>
<feature type="region of interest" description="Disordered" evidence="2">
    <location>
        <begin position="1347"/>
        <end position="1394"/>
    </location>
</feature>
<dbReference type="Proteomes" id="UP001295684">
    <property type="component" value="Unassembled WGS sequence"/>
</dbReference>
<evidence type="ECO:0000313" key="4">
    <source>
        <dbReference type="Proteomes" id="UP001295684"/>
    </source>
</evidence>